<dbReference type="InterPro" id="IPR036249">
    <property type="entry name" value="Thioredoxin-like_sf"/>
</dbReference>
<comment type="caution">
    <text evidence="3">The sequence shown here is derived from an EMBL/GenBank/DDBJ whole genome shotgun (WGS) entry which is preliminary data.</text>
</comment>
<dbReference type="InterPro" id="IPR013766">
    <property type="entry name" value="Thioredoxin_domain"/>
</dbReference>
<organism evidence="3 4">
    <name type="scientific">Nibribacter koreensis</name>
    <dbReference type="NCBI Taxonomy" id="1084519"/>
    <lineage>
        <taxon>Bacteria</taxon>
        <taxon>Pseudomonadati</taxon>
        <taxon>Bacteroidota</taxon>
        <taxon>Cytophagia</taxon>
        <taxon>Cytophagales</taxon>
        <taxon>Hymenobacteraceae</taxon>
        <taxon>Nibribacter</taxon>
    </lineage>
</organism>
<evidence type="ECO:0000313" key="4">
    <source>
        <dbReference type="Proteomes" id="UP001501844"/>
    </source>
</evidence>
<proteinExistence type="predicted"/>
<feature type="domain" description="Thioredoxin" evidence="2">
    <location>
        <begin position="23"/>
        <end position="154"/>
    </location>
</feature>
<dbReference type="InterPro" id="IPR050553">
    <property type="entry name" value="Thioredoxin_ResA/DsbE_sf"/>
</dbReference>
<feature type="signal peptide" evidence="1">
    <location>
        <begin position="1"/>
        <end position="24"/>
    </location>
</feature>
<evidence type="ECO:0000256" key="1">
    <source>
        <dbReference type="SAM" id="SignalP"/>
    </source>
</evidence>
<sequence>MLRKSLLLCLFLAFWFAGGTSVFAQSPSVPVIKLPQLQKYLQSPSDTTYIINLWATWCKPCVEEIPHFEALQKQYAGKPVKVLLVSLDFAKDLDKKVIPFVQKRQLKSTVLLLDEPDYNSWIDAFDPAWSGALPATLFLNNAKQQRFFVEKPLTPALLQEYLSTKFSL</sequence>
<evidence type="ECO:0000259" key="2">
    <source>
        <dbReference type="PROSITE" id="PS51352"/>
    </source>
</evidence>
<name>A0ABP8FL42_9BACT</name>
<dbReference type="PROSITE" id="PS51352">
    <property type="entry name" value="THIOREDOXIN_2"/>
    <property type="match status" value="1"/>
</dbReference>
<accession>A0ABP8FL42</accession>
<dbReference type="CDD" id="cd02966">
    <property type="entry name" value="TlpA_like_family"/>
    <property type="match status" value="1"/>
</dbReference>
<dbReference type="PANTHER" id="PTHR42852">
    <property type="entry name" value="THIOL:DISULFIDE INTERCHANGE PROTEIN DSBE"/>
    <property type="match status" value="1"/>
</dbReference>
<protein>
    <recommendedName>
        <fullName evidence="2">Thioredoxin domain-containing protein</fullName>
    </recommendedName>
</protein>
<dbReference type="Gene3D" id="3.40.30.10">
    <property type="entry name" value="Glutaredoxin"/>
    <property type="match status" value="1"/>
</dbReference>
<dbReference type="RefSeq" id="WP_345165683.1">
    <property type="nucleotide sequence ID" value="NZ_BAABGX010000002.1"/>
</dbReference>
<dbReference type="EMBL" id="BAABGX010000002">
    <property type="protein sequence ID" value="GAA4306354.1"/>
    <property type="molecule type" value="Genomic_DNA"/>
</dbReference>
<dbReference type="PANTHER" id="PTHR42852:SF13">
    <property type="entry name" value="PROTEIN DIPZ"/>
    <property type="match status" value="1"/>
</dbReference>
<dbReference type="Pfam" id="PF00578">
    <property type="entry name" value="AhpC-TSA"/>
    <property type="match status" value="1"/>
</dbReference>
<evidence type="ECO:0000313" key="3">
    <source>
        <dbReference type="EMBL" id="GAA4306354.1"/>
    </source>
</evidence>
<keyword evidence="4" id="KW-1185">Reference proteome</keyword>
<dbReference type="Proteomes" id="UP001501844">
    <property type="component" value="Unassembled WGS sequence"/>
</dbReference>
<dbReference type="SUPFAM" id="SSF52833">
    <property type="entry name" value="Thioredoxin-like"/>
    <property type="match status" value="1"/>
</dbReference>
<dbReference type="InterPro" id="IPR000866">
    <property type="entry name" value="AhpC/TSA"/>
</dbReference>
<gene>
    <name evidence="3" type="ORF">GCM10023183_21430</name>
</gene>
<keyword evidence="1" id="KW-0732">Signal</keyword>
<feature type="chain" id="PRO_5047398210" description="Thioredoxin domain-containing protein" evidence="1">
    <location>
        <begin position="25"/>
        <end position="168"/>
    </location>
</feature>
<reference evidence="4" key="1">
    <citation type="journal article" date="2019" name="Int. J. Syst. Evol. Microbiol.">
        <title>The Global Catalogue of Microorganisms (GCM) 10K type strain sequencing project: providing services to taxonomists for standard genome sequencing and annotation.</title>
        <authorList>
            <consortium name="The Broad Institute Genomics Platform"/>
            <consortium name="The Broad Institute Genome Sequencing Center for Infectious Disease"/>
            <person name="Wu L."/>
            <person name="Ma J."/>
        </authorList>
    </citation>
    <scope>NUCLEOTIDE SEQUENCE [LARGE SCALE GENOMIC DNA]</scope>
    <source>
        <strain evidence="4">JCM 17917</strain>
    </source>
</reference>